<keyword evidence="2 4" id="KW-0418">Kinase</keyword>
<evidence type="ECO:0000256" key="2">
    <source>
        <dbReference type="ARBA" id="ARBA00022777"/>
    </source>
</evidence>
<accession>A0A420WWH4</accession>
<dbReference type="Pfam" id="PF00294">
    <property type="entry name" value="PfkB"/>
    <property type="match status" value="1"/>
</dbReference>
<dbReference type="GO" id="GO:0016301">
    <property type="term" value="F:kinase activity"/>
    <property type="evidence" value="ECO:0007669"/>
    <property type="project" value="UniProtKB-KW"/>
</dbReference>
<evidence type="ECO:0000313" key="5">
    <source>
        <dbReference type="Proteomes" id="UP000281975"/>
    </source>
</evidence>
<dbReference type="PANTHER" id="PTHR10584:SF166">
    <property type="entry name" value="RIBOKINASE"/>
    <property type="match status" value="1"/>
</dbReference>
<evidence type="ECO:0000259" key="3">
    <source>
        <dbReference type="Pfam" id="PF00294"/>
    </source>
</evidence>
<dbReference type="GO" id="GO:0006796">
    <property type="term" value="P:phosphate-containing compound metabolic process"/>
    <property type="evidence" value="ECO:0007669"/>
    <property type="project" value="UniProtKB-ARBA"/>
</dbReference>
<dbReference type="Gene3D" id="3.40.1190.20">
    <property type="match status" value="1"/>
</dbReference>
<dbReference type="InterPro" id="IPR029056">
    <property type="entry name" value="Ribokinase-like"/>
</dbReference>
<feature type="domain" description="Carbohydrate kinase PfkB" evidence="3">
    <location>
        <begin position="6"/>
        <end position="299"/>
    </location>
</feature>
<evidence type="ECO:0000256" key="1">
    <source>
        <dbReference type="ARBA" id="ARBA00022679"/>
    </source>
</evidence>
<dbReference type="InterPro" id="IPR002139">
    <property type="entry name" value="Ribo/fructo_kinase"/>
</dbReference>
<dbReference type="SUPFAM" id="SSF53613">
    <property type="entry name" value="Ribokinase-like"/>
    <property type="match status" value="1"/>
</dbReference>
<sequence>MNARTLLALGSVNADFQVRIDDTPGSAETLLAHDQRRLSGGKASNAAYIGCTFGCRSVLLACVGDDDLATHALSPLHRAGVDISRVARAEGESTGVSMIMVPPTGKKQIVLATNANDHWPEESIQALQDEIGRTPLPALLSVNYEVPADVVHQAIVMAHHHNIPIVLDPSFPERVEQALLDRITAITPNVAEAKALTGIEVDGPETAARAARRLLDAGVGMACVKLADGGCVLGTGTTLSLIPSCDAEVVDTTGAGDAFTGVLAVALLEGCEPLTAASRAVAAASLAVTAYGSQPSYPARECIEKRVPTLLQHARALDER</sequence>
<gene>
    <name evidence="4" type="ORF">C7446_1979</name>
</gene>
<name>A0A420WWH4_9GAMM</name>
<dbReference type="PRINTS" id="PR00990">
    <property type="entry name" value="RIBOKINASE"/>
</dbReference>
<dbReference type="EMBL" id="RBIN01000005">
    <property type="protein sequence ID" value="RKR03454.1"/>
    <property type="molecule type" value="Genomic_DNA"/>
</dbReference>
<dbReference type="AlphaFoldDB" id="A0A420WWH4"/>
<comment type="caution">
    <text evidence="4">The sequence shown here is derived from an EMBL/GenBank/DDBJ whole genome shotgun (WGS) entry which is preliminary data.</text>
</comment>
<keyword evidence="1" id="KW-0808">Transferase</keyword>
<dbReference type="InterPro" id="IPR011611">
    <property type="entry name" value="PfkB_dom"/>
</dbReference>
<evidence type="ECO:0000313" key="4">
    <source>
        <dbReference type="EMBL" id="RKR03454.1"/>
    </source>
</evidence>
<keyword evidence="5" id="KW-1185">Reference proteome</keyword>
<dbReference type="OrthoDB" id="9775849at2"/>
<protein>
    <submittedName>
        <fullName evidence="4">Ribokinase</fullName>
    </submittedName>
</protein>
<organism evidence="4 5">
    <name type="scientific">Kushneria sinocarnis</name>
    <dbReference type="NCBI Taxonomy" id="595502"/>
    <lineage>
        <taxon>Bacteria</taxon>
        <taxon>Pseudomonadati</taxon>
        <taxon>Pseudomonadota</taxon>
        <taxon>Gammaproteobacteria</taxon>
        <taxon>Oceanospirillales</taxon>
        <taxon>Halomonadaceae</taxon>
        <taxon>Kushneria</taxon>
    </lineage>
</organism>
<dbReference type="RefSeq" id="WP_121172927.1">
    <property type="nucleotide sequence ID" value="NZ_RBIN01000005.1"/>
</dbReference>
<dbReference type="PANTHER" id="PTHR10584">
    <property type="entry name" value="SUGAR KINASE"/>
    <property type="match status" value="1"/>
</dbReference>
<proteinExistence type="predicted"/>
<dbReference type="Proteomes" id="UP000281975">
    <property type="component" value="Unassembled WGS sequence"/>
</dbReference>
<reference evidence="4 5" key="1">
    <citation type="submission" date="2018-10" db="EMBL/GenBank/DDBJ databases">
        <title>Genomic Encyclopedia of Type Strains, Phase IV (KMG-IV): sequencing the most valuable type-strain genomes for metagenomic binning, comparative biology and taxonomic classification.</title>
        <authorList>
            <person name="Goeker M."/>
        </authorList>
    </citation>
    <scope>NUCLEOTIDE SEQUENCE [LARGE SCALE GENOMIC DNA]</scope>
    <source>
        <strain evidence="4 5">DSM 23229</strain>
    </source>
</reference>